<gene>
    <name evidence="2" type="ORF">CesoFtcFv8_025290</name>
</gene>
<evidence type="ECO:0000256" key="1">
    <source>
        <dbReference type="SAM" id="MobiDB-lite"/>
    </source>
</evidence>
<feature type="compositionally biased region" description="Low complexity" evidence="1">
    <location>
        <begin position="26"/>
        <end position="35"/>
    </location>
</feature>
<name>A0AAN8B3K9_9TELE</name>
<reference evidence="2 3" key="1">
    <citation type="journal article" date="2023" name="Mol. Biol. Evol.">
        <title>Genomics of Secondarily Temperate Adaptation in the Only Non-Antarctic Icefish.</title>
        <authorList>
            <person name="Rivera-Colon A.G."/>
            <person name="Rayamajhi N."/>
            <person name="Minhas B.F."/>
            <person name="Madrigal G."/>
            <person name="Bilyk K.T."/>
            <person name="Yoon V."/>
            <person name="Hune M."/>
            <person name="Gregory S."/>
            <person name="Cheng C.H.C."/>
            <person name="Catchen J.M."/>
        </authorList>
    </citation>
    <scope>NUCLEOTIDE SEQUENCE [LARGE SCALE GENOMIC DNA]</scope>
    <source>
        <strain evidence="2">JC2023a</strain>
    </source>
</reference>
<accession>A0AAN8B3K9</accession>
<sequence>MFAMAGTYTVQLVWAQRGEGAGPGGAIARPPGAAPDRLGTSGQIWEGNVDGGAREGPAAREQPCSRAASQNPLLTADLQTRGKPGCGTDSSSQDLSGRLWRGSD</sequence>
<dbReference type="Proteomes" id="UP001335648">
    <property type="component" value="Unassembled WGS sequence"/>
</dbReference>
<comment type="caution">
    <text evidence="2">The sequence shown here is derived from an EMBL/GenBank/DDBJ whole genome shotgun (WGS) entry which is preliminary data.</text>
</comment>
<evidence type="ECO:0000313" key="3">
    <source>
        <dbReference type="Proteomes" id="UP001335648"/>
    </source>
</evidence>
<dbReference type="AlphaFoldDB" id="A0AAN8B3K9"/>
<organism evidence="2 3">
    <name type="scientific">Champsocephalus esox</name>
    <name type="common">pike icefish</name>
    <dbReference type="NCBI Taxonomy" id="159716"/>
    <lineage>
        <taxon>Eukaryota</taxon>
        <taxon>Metazoa</taxon>
        <taxon>Chordata</taxon>
        <taxon>Craniata</taxon>
        <taxon>Vertebrata</taxon>
        <taxon>Euteleostomi</taxon>
        <taxon>Actinopterygii</taxon>
        <taxon>Neopterygii</taxon>
        <taxon>Teleostei</taxon>
        <taxon>Neoteleostei</taxon>
        <taxon>Acanthomorphata</taxon>
        <taxon>Eupercaria</taxon>
        <taxon>Perciformes</taxon>
        <taxon>Notothenioidei</taxon>
        <taxon>Channichthyidae</taxon>
        <taxon>Champsocephalus</taxon>
    </lineage>
</organism>
<evidence type="ECO:0000313" key="2">
    <source>
        <dbReference type="EMBL" id="KAK5877816.1"/>
    </source>
</evidence>
<proteinExistence type="predicted"/>
<feature type="region of interest" description="Disordered" evidence="1">
    <location>
        <begin position="19"/>
        <end position="104"/>
    </location>
</feature>
<protein>
    <submittedName>
        <fullName evidence="2">Uncharacterized protein</fullName>
    </submittedName>
</protein>
<dbReference type="EMBL" id="JAULUE010002066">
    <property type="protein sequence ID" value="KAK5877816.1"/>
    <property type="molecule type" value="Genomic_DNA"/>
</dbReference>
<keyword evidence="3" id="KW-1185">Reference proteome</keyword>